<evidence type="ECO:0000256" key="8">
    <source>
        <dbReference type="ARBA" id="ARBA00023136"/>
    </source>
</evidence>
<dbReference type="InterPro" id="IPR022346">
    <property type="entry name" value="T2SS_GspH"/>
</dbReference>
<sequence>MLKNRKGFTLVEIMVTITVASILLVIGVPSLVSIYEGVRANSNVDKIHNIVTFSRSQAISYGSTVNICPYGTATSCGTDWGKGIRVYLNSNDVLRVIDSFNSSDKVTGPAKISGNANGAHITFSPEGLSSGGDIIYCPDGKTAQSKSVSITSSGKVSYGDDGKAC</sequence>
<feature type="transmembrane region" description="Helical" evidence="11">
    <location>
        <begin position="7"/>
        <end position="32"/>
    </location>
</feature>
<accession>A0A9X1ZL41</accession>
<dbReference type="InterPro" id="IPR045584">
    <property type="entry name" value="Pilin-like"/>
</dbReference>
<comment type="caution">
    <text evidence="13">The sequence shown here is derived from an EMBL/GenBank/DDBJ whole genome shotgun (WGS) entry which is preliminary data.</text>
</comment>
<reference evidence="13" key="1">
    <citation type="submission" date="2022-01" db="EMBL/GenBank/DDBJ databases">
        <title>Whole genome-based taxonomy of the Shewanellaceae.</title>
        <authorList>
            <person name="Martin-Rodriguez A.J."/>
        </authorList>
    </citation>
    <scope>NUCLEOTIDE SEQUENCE</scope>
    <source>
        <strain evidence="13">DSM 16422</strain>
    </source>
</reference>
<keyword evidence="7 11" id="KW-1133">Transmembrane helix</keyword>
<dbReference type="EMBL" id="JAKIKP010000001">
    <property type="protein sequence ID" value="MCL1141475.1"/>
    <property type="molecule type" value="Genomic_DNA"/>
</dbReference>
<dbReference type="NCBIfam" id="TIGR02532">
    <property type="entry name" value="IV_pilin_GFxxxE"/>
    <property type="match status" value="1"/>
</dbReference>
<evidence type="ECO:0000256" key="7">
    <source>
        <dbReference type="ARBA" id="ARBA00022989"/>
    </source>
</evidence>
<dbReference type="InterPro" id="IPR012902">
    <property type="entry name" value="N_methyl_site"/>
</dbReference>
<keyword evidence="3" id="KW-1003">Cell membrane</keyword>
<feature type="domain" description="General secretion pathway GspH" evidence="12">
    <location>
        <begin position="45"/>
        <end position="154"/>
    </location>
</feature>
<evidence type="ECO:0000256" key="2">
    <source>
        <dbReference type="ARBA" id="ARBA00021549"/>
    </source>
</evidence>
<name>A0A9X1ZL41_9GAMM</name>
<evidence type="ECO:0000256" key="11">
    <source>
        <dbReference type="SAM" id="Phobius"/>
    </source>
</evidence>
<evidence type="ECO:0000313" key="14">
    <source>
        <dbReference type="Proteomes" id="UP001139333"/>
    </source>
</evidence>
<dbReference type="PROSITE" id="PS00409">
    <property type="entry name" value="PROKAR_NTER_METHYL"/>
    <property type="match status" value="1"/>
</dbReference>
<keyword evidence="14" id="KW-1185">Reference proteome</keyword>
<comment type="similarity">
    <text evidence="9">Belongs to the GSP H family.</text>
</comment>
<organism evidence="13 14">
    <name type="scientific">Shewanella gaetbuli</name>
    <dbReference type="NCBI Taxonomy" id="220752"/>
    <lineage>
        <taxon>Bacteria</taxon>
        <taxon>Pseudomonadati</taxon>
        <taxon>Pseudomonadota</taxon>
        <taxon>Gammaproteobacteria</taxon>
        <taxon>Alteromonadales</taxon>
        <taxon>Shewanellaceae</taxon>
        <taxon>Shewanella</taxon>
    </lineage>
</organism>
<evidence type="ECO:0000256" key="4">
    <source>
        <dbReference type="ARBA" id="ARBA00022481"/>
    </source>
</evidence>
<dbReference type="Proteomes" id="UP001139333">
    <property type="component" value="Unassembled WGS sequence"/>
</dbReference>
<evidence type="ECO:0000259" key="12">
    <source>
        <dbReference type="Pfam" id="PF12019"/>
    </source>
</evidence>
<evidence type="ECO:0000256" key="5">
    <source>
        <dbReference type="ARBA" id="ARBA00022519"/>
    </source>
</evidence>
<dbReference type="Pfam" id="PF07963">
    <property type="entry name" value="N_methyl"/>
    <property type="match status" value="1"/>
</dbReference>
<evidence type="ECO:0000256" key="6">
    <source>
        <dbReference type="ARBA" id="ARBA00022692"/>
    </source>
</evidence>
<comment type="subcellular location">
    <subcellularLocation>
        <location evidence="1">Cell inner membrane</location>
        <topology evidence="1">Single-pass membrane protein</topology>
    </subcellularLocation>
</comment>
<dbReference type="Pfam" id="PF12019">
    <property type="entry name" value="GspH"/>
    <property type="match status" value="1"/>
</dbReference>
<evidence type="ECO:0000313" key="13">
    <source>
        <dbReference type="EMBL" id="MCL1141475.1"/>
    </source>
</evidence>
<dbReference type="GO" id="GO:0015628">
    <property type="term" value="P:protein secretion by the type II secretion system"/>
    <property type="evidence" value="ECO:0007669"/>
    <property type="project" value="InterPro"/>
</dbReference>
<protein>
    <recommendedName>
        <fullName evidence="2">Type II secretion system protein H</fullName>
    </recommendedName>
    <alternativeName>
        <fullName evidence="10">General secretion pathway protein H</fullName>
    </alternativeName>
</protein>
<evidence type="ECO:0000256" key="10">
    <source>
        <dbReference type="ARBA" id="ARBA00030775"/>
    </source>
</evidence>
<evidence type="ECO:0000256" key="3">
    <source>
        <dbReference type="ARBA" id="ARBA00022475"/>
    </source>
</evidence>
<keyword evidence="4" id="KW-0488">Methylation</keyword>
<evidence type="ECO:0000256" key="9">
    <source>
        <dbReference type="ARBA" id="ARBA00025772"/>
    </source>
</evidence>
<dbReference type="RefSeq" id="WP_248994149.1">
    <property type="nucleotide sequence ID" value="NZ_JAKIKP010000001.1"/>
</dbReference>
<dbReference type="SUPFAM" id="SSF54523">
    <property type="entry name" value="Pili subunits"/>
    <property type="match status" value="1"/>
</dbReference>
<dbReference type="AlphaFoldDB" id="A0A9X1ZL41"/>
<dbReference type="Gene3D" id="3.55.40.10">
    <property type="entry name" value="minor pseudopilin epsh domain"/>
    <property type="match status" value="1"/>
</dbReference>
<proteinExistence type="inferred from homology"/>
<keyword evidence="6 11" id="KW-0812">Transmembrane</keyword>
<dbReference type="GO" id="GO:0005886">
    <property type="term" value="C:plasma membrane"/>
    <property type="evidence" value="ECO:0007669"/>
    <property type="project" value="UniProtKB-SubCell"/>
</dbReference>
<keyword evidence="8 11" id="KW-0472">Membrane</keyword>
<dbReference type="GO" id="GO:0015627">
    <property type="term" value="C:type II protein secretion system complex"/>
    <property type="evidence" value="ECO:0007669"/>
    <property type="project" value="InterPro"/>
</dbReference>
<keyword evidence="5" id="KW-0997">Cell inner membrane</keyword>
<evidence type="ECO:0000256" key="1">
    <source>
        <dbReference type="ARBA" id="ARBA00004377"/>
    </source>
</evidence>
<gene>
    <name evidence="13" type="ORF">L2672_01995</name>
</gene>